<organism evidence="5 6">
    <name type="scientific">Petrolisthes cinctipes</name>
    <name type="common">Flat porcelain crab</name>
    <dbReference type="NCBI Taxonomy" id="88211"/>
    <lineage>
        <taxon>Eukaryota</taxon>
        <taxon>Metazoa</taxon>
        <taxon>Ecdysozoa</taxon>
        <taxon>Arthropoda</taxon>
        <taxon>Crustacea</taxon>
        <taxon>Multicrustacea</taxon>
        <taxon>Malacostraca</taxon>
        <taxon>Eumalacostraca</taxon>
        <taxon>Eucarida</taxon>
        <taxon>Decapoda</taxon>
        <taxon>Pleocyemata</taxon>
        <taxon>Anomura</taxon>
        <taxon>Galatheoidea</taxon>
        <taxon>Porcellanidae</taxon>
        <taxon>Petrolisthes</taxon>
    </lineage>
</organism>
<feature type="compositionally biased region" description="Polar residues" evidence="3">
    <location>
        <begin position="377"/>
        <end position="393"/>
    </location>
</feature>
<accession>A0AAE1K742</accession>
<dbReference type="GO" id="GO:0031012">
    <property type="term" value="C:extracellular matrix"/>
    <property type="evidence" value="ECO:0007669"/>
    <property type="project" value="TreeGrafter"/>
</dbReference>
<feature type="compositionally biased region" description="Low complexity" evidence="3">
    <location>
        <begin position="394"/>
        <end position="460"/>
    </location>
</feature>
<evidence type="ECO:0000256" key="4">
    <source>
        <dbReference type="SAM" id="SignalP"/>
    </source>
</evidence>
<comment type="caution">
    <text evidence="5">The sequence shown here is derived from an EMBL/GenBank/DDBJ whole genome shotgun (WGS) entry which is preliminary data.</text>
</comment>
<feature type="compositionally biased region" description="Polar residues" evidence="3">
    <location>
        <begin position="344"/>
        <end position="360"/>
    </location>
</feature>
<gene>
    <name evidence="5" type="ORF">Pcinc_028526</name>
</gene>
<dbReference type="GO" id="GO:0042302">
    <property type="term" value="F:structural constituent of cuticle"/>
    <property type="evidence" value="ECO:0007669"/>
    <property type="project" value="UniProtKB-UniRule"/>
</dbReference>
<feature type="compositionally biased region" description="Low complexity" evidence="3">
    <location>
        <begin position="139"/>
        <end position="148"/>
    </location>
</feature>
<dbReference type="GO" id="GO:0005615">
    <property type="term" value="C:extracellular space"/>
    <property type="evidence" value="ECO:0007669"/>
    <property type="project" value="TreeGrafter"/>
</dbReference>
<feature type="compositionally biased region" description="Polar residues" evidence="3">
    <location>
        <begin position="530"/>
        <end position="541"/>
    </location>
</feature>
<feature type="chain" id="PRO_5041998599" evidence="4">
    <location>
        <begin position="17"/>
        <end position="547"/>
    </location>
</feature>
<name>A0AAE1K742_PETCI</name>
<feature type="compositionally biased region" description="Low complexity" evidence="3">
    <location>
        <begin position="361"/>
        <end position="375"/>
    </location>
</feature>
<keyword evidence="6" id="KW-1185">Reference proteome</keyword>
<dbReference type="PROSITE" id="PS51155">
    <property type="entry name" value="CHIT_BIND_RR_2"/>
    <property type="match status" value="1"/>
</dbReference>
<keyword evidence="1 2" id="KW-0193">Cuticle</keyword>
<dbReference type="InterPro" id="IPR051217">
    <property type="entry name" value="Insect_Cuticle_Struc_Prot"/>
</dbReference>
<feature type="signal peptide" evidence="4">
    <location>
        <begin position="1"/>
        <end position="16"/>
    </location>
</feature>
<evidence type="ECO:0000256" key="3">
    <source>
        <dbReference type="SAM" id="MobiDB-lite"/>
    </source>
</evidence>
<reference evidence="5" key="1">
    <citation type="submission" date="2023-10" db="EMBL/GenBank/DDBJ databases">
        <title>Genome assemblies of two species of porcelain crab, Petrolisthes cinctipes and Petrolisthes manimaculis (Anomura: Porcellanidae).</title>
        <authorList>
            <person name="Angst P."/>
        </authorList>
    </citation>
    <scope>NUCLEOTIDE SEQUENCE</scope>
    <source>
        <strain evidence="5">PB745_01</strain>
        <tissue evidence="5">Gill</tissue>
    </source>
</reference>
<evidence type="ECO:0000313" key="6">
    <source>
        <dbReference type="Proteomes" id="UP001286313"/>
    </source>
</evidence>
<dbReference type="Proteomes" id="UP001286313">
    <property type="component" value="Unassembled WGS sequence"/>
</dbReference>
<feature type="compositionally biased region" description="Low complexity" evidence="3">
    <location>
        <begin position="497"/>
        <end position="529"/>
    </location>
</feature>
<evidence type="ECO:0000256" key="2">
    <source>
        <dbReference type="PROSITE-ProRule" id="PRU00497"/>
    </source>
</evidence>
<feature type="compositionally biased region" description="Low complexity" evidence="3">
    <location>
        <begin position="468"/>
        <end position="487"/>
    </location>
</feature>
<evidence type="ECO:0000256" key="1">
    <source>
        <dbReference type="ARBA" id="ARBA00022460"/>
    </source>
</evidence>
<feature type="compositionally biased region" description="Low complexity" evidence="3">
    <location>
        <begin position="266"/>
        <end position="343"/>
    </location>
</feature>
<proteinExistence type="predicted"/>
<dbReference type="Pfam" id="PF00379">
    <property type="entry name" value="Chitin_bind_4"/>
    <property type="match status" value="1"/>
</dbReference>
<dbReference type="PANTHER" id="PTHR12236:SF79">
    <property type="entry name" value="CUTICULAR PROTEIN 50CB-RELATED"/>
    <property type="match status" value="1"/>
</dbReference>
<dbReference type="InterPro" id="IPR000618">
    <property type="entry name" value="Insect_cuticle"/>
</dbReference>
<dbReference type="PANTHER" id="PTHR12236">
    <property type="entry name" value="STRUCTURAL CONTITUENT OF CUTICLE"/>
    <property type="match status" value="1"/>
</dbReference>
<protein>
    <submittedName>
        <fullName evidence="5">Uncharacterized protein</fullName>
    </submittedName>
</protein>
<feature type="region of interest" description="Disordered" evidence="3">
    <location>
        <begin position="117"/>
        <end position="547"/>
    </location>
</feature>
<dbReference type="EMBL" id="JAWQEG010003503">
    <property type="protein sequence ID" value="KAK3865897.1"/>
    <property type="molecule type" value="Genomic_DNA"/>
</dbReference>
<sequence>MLLQVLVLCVGVVVEAQVDHTSHWPSYSVSWEVIHDPPRHHHTRQETLQKGTVEGRYAYLRPDGITQVVTYSANNNTGFVVDVQEEQVNHSFTSSGKVTTSADPSYVSTAGAAWGSSGGVFSGSSKRPLSKLNEKSGIRASVSTSKVSESSRKASRVGQGHATSGSDSSVNQSTSPRKQSKVYKKLARVENYTTKPSTNTDQTSTTSHRSFGEGRLTNSHQLPKPRLFSNQLPSSLTHKDTVASDSPVGPEGGLRESRHLRPTTPSSSSDVDGRVSSWPSGLESSSSFEASHTSFRSPQGSSRSHTSSPSTHSSLGTSSHSPQGSSRSHTSSHTFSPSSPSLGTTSHSPQGLKSLNTPKISSPSSPSTRLPLLDSIRSPQGRVTSPHIISSLTPSKISPLHSSSSSPHNSRSFTPSQSSSPSALSTSSALHTSPTTVNTPWSPNNTPSHSPTTTTTIPSSLASRHTFTPTSSRSLTSSSSPNSSPSASRHRTSPHISSPLIPNVLPSSPPSSSHTSSNLASTSSTKSTSRFPNSLGESQSNTDDEGI</sequence>
<feature type="compositionally biased region" description="Polar residues" evidence="3">
    <location>
        <begin position="191"/>
        <end position="209"/>
    </location>
</feature>
<feature type="compositionally biased region" description="Polar residues" evidence="3">
    <location>
        <begin position="161"/>
        <end position="177"/>
    </location>
</feature>
<keyword evidence="4" id="KW-0732">Signal</keyword>
<dbReference type="AlphaFoldDB" id="A0AAE1K742"/>
<evidence type="ECO:0000313" key="5">
    <source>
        <dbReference type="EMBL" id="KAK3865897.1"/>
    </source>
</evidence>